<name>A0A1V9Y367_9ACAR</name>
<gene>
    <name evidence="1" type="ORF">BIW11_05242</name>
</gene>
<dbReference type="EMBL" id="MNPL01000278">
    <property type="protein sequence ID" value="OQR80160.1"/>
    <property type="molecule type" value="Genomic_DNA"/>
</dbReference>
<organism evidence="1 2">
    <name type="scientific">Tropilaelaps mercedesae</name>
    <dbReference type="NCBI Taxonomy" id="418985"/>
    <lineage>
        <taxon>Eukaryota</taxon>
        <taxon>Metazoa</taxon>
        <taxon>Ecdysozoa</taxon>
        <taxon>Arthropoda</taxon>
        <taxon>Chelicerata</taxon>
        <taxon>Arachnida</taxon>
        <taxon>Acari</taxon>
        <taxon>Parasitiformes</taxon>
        <taxon>Mesostigmata</taxon>
        <taxon>Gamasina</taxon>
        <taxon>Dermanyssoidea</taxon>
        <taxon>Laelapidae</taxon>
        <taxon>Tropilaelaps</taxon>
    </lineage>
</organism>
<evidence type="ECO:0000313" key="1">
    <source>
        <dbReference type="EMBL" id="OQR80160.1"/>
    </source>
</evidence>
<dbReference type="InParanoid" id="A0A1V9Y367"/>
<proteinExistence type="predicted"/>
<dbReference type="Proteomes" id="UP000192247">
    <property type="component" value="Unassembled WGS sequence"/>
</dbReference>
<accession>A0A1V9Y367</accession>
<dbReference type="AlphaFoldDB" id="A0A1V9Y367"/>
<protein>
    <submittedName>
        <fullName evidence="1">Uncharacterized protein</fullName>
    </submittedName>
</protein>
<keyword evidence="2" id="KW-1185">Reference proteome</keyword>
<sequence>MKAGRCSSTAQLHQTWRVLRRSSGRLLLSLVMSLQSLGHQLPVHAHGPPAEMDQWAASLNCHRESTRPVVIC</sequence>
<reference evidence="1 2" key="1">
    <citation type="journal article" date="2017" name="Gigascience">
        <title>Draft genome of the honey bee ectoparasitic mite, Tropilaelaps mercedesae, is shaped by the parasitic life history.</title>
        <authorList>
            <person name="Dong X."/>
            <person name="Armstrong S.D."/>
            <person name="Xia D."/>
            <person name="Makepeace B.L."/>
            <person name="Darby A.C."/>
            <person name="Kadowaki T."/>
        </authorList>
    </citation>
    <scope>NUCLEOTIDE SEQUENCE [LARGE SCALE GENOMIC DNA]</scope>
    <source>
        <strain evidence="1">Wuxi-XJTLU</strain>
    </source>
</reference>
<comment type="caution">
    <text evidence="1">The sequence shown here is derived from an EMBL/GenBank/DDBJ whole genome shotgun (WGS) entry which is preliminary data.</text>
</comment>
<evidence type="ECO:0000313" key="2">
    <source>
        <dbReference type="Proteomes" id="UP000192247"/>
    </source>
</evidence>